<protein>
    <submittedName>
        <fullName evidence="1">Uncharacterized protein</fullName>
    </submittedName>
</protein>
<proteinExistence type="predicted"/>
<sequence length="79" mass="8976">MLGMTDKFDDNGLKKKKIDGSLCLNSTYSDTIEAAVLDLEELICRVKWLQRILDFGTPLPDTSKSSWKFIEHRSSSIPK</sequence>
<comment type="caution">
    <text evidence="1">The sequence shown here is derived from an EMBL/GenBank/DDBJ whole genome shotgun (WGS) entry which is preliminary data.</text>
</comment>
<organism evidence="1 2">
    <name type="scientific">Hibiscus syriacus</name>
    <name type="common">Rose of Sharon</name>
    <dbReference type="NCBI Taxonomy" id="106335"/>
    <lineage>
        <taxon>Eukaryota</taxon>
        <taxon>Viridiplantae</taxon>
        <taxon>Streptophyta</taxon>
        <taxon>Embryophyta</taxon>
        <taxon>Tracheophyta</taxon>
        <taxon>Spermatophyta</taxon>
        <taxon>Magnoliopsida</taxon>
        <taxon>eudicotyledons</taxon>
        <taxon>Gunneridae</taxon>
        <taxon>Pentapetalae</taxon>
        <taxon>rosids</taxon>
        <taxon>malvids</taxon>
        <taxon>Malvales</taxon>
        <taxon>Malvaceae</taxon>
        <taxon>Malvoideae</taxon>
        <taxon>Hibiscus</taxon>
    </lineage>
</organism>
<reference evidence="1" key="1">
    <citation type="submission" date="2019-09" db="EMBL/GenBank/DDBJ databases">
        <title>Draft genome information of white flower Hibiscus syriacus.</title>
        <authorList>
            <person name="Kim Y.-M."/>
        </authorList>
    </citation>
    <scope>NUCLEOTIDE SEQUENCE [LARGE SCALE GENOMIC DNA]</scope>
    <source>
        <strain evidence="1">YM2019G1</strain>
    </source>
</reference>
<accession>A0A6A3D1V5</accession>
<evidence type="ECO:0000313" key="1">
    <source>
        <dbReference type="EMBL" id="KAE8735733.1"/>
    </source>
</evidence>
<name>A0A6A3D1V5_HIBSY</name>
<keyword evidence="2" id="KW-1185">Reference proteome</keyword>
<evidence type="ECO:0000313" key="2">
    <source>
        <dbReference type="Proteomes" id="UP000436088"/>
    </source>
</evidence>
<dbReference type="Proteomes" id="UP000436088">
    <property type="component" value="Unassembled WGS sequence"/>
</dbReference>
<dbReference type="AlphaFoldDB" id="A0A6A3D1V5"/>
<gene>
    <name evidence="1" type="ORF">F3Y22_tig00000340pilonHSYRG01436</name>
</gene>
<dbReference type="EMBL" id="VEPZ02000032">
    <property type="protein sequence ID" value="KAE8735733.1"/>
    <property type="molecule type" value="Genomic_DNA"/>
</dbReference>